<dbReference type="GO" id="GO:0006935">
    <property type="term" value="P:chemotaxis"/>
    <property type="evidence" value="ECO:0007669"/>
    <property type="project" value="UniProtKB-KW"/>
</dbReference>
<name>A0A3M0BJU0_9AQUI</name>
<keyword evidence="10" id="KW-0282">Flagellum</keyword>
<evidence type="ECO:0000259" key="9">
    <source>
        <dbReference type="Pfam" id="PF01052"/>
    </source>
</evidence>
<dbReference type="GO" id="GO:0003774">
    <property type="term" value="F:cytoskeletal motor activity"/>
    <property type="evidence" value="ECO:0007669"/>
    <property type="project" value="InterPro"/>
</dbReference>
<dbReference type="GO" id="GO:0005886">
    <property type="term" value="C:plasma membrane"/>
    <property type="evidence" value="ECO:0007669"/>
    <property type="project" value="UniProtKB-SubCell"/>
</dbReference>
<evidence type="ECO:0000256" key="2">
    <source>
        <dbReference type="ARBA" id="ARBA00009226"/>
    </source>
</evidence>
<dbReference type="GO" id="GO:0071973">
    <property type="term" value="P:bacterial-type flagellum-dependent cell motility"/>
    <property type="evidence" value="ECO:0007669"/>
    <property type="project" value="InterPro"/>
</dbReference>
<evidence type="ECO:0000256" key="1">
    <source>
        <dbReference type="ARBA" id="ARBA00004413"/>
    </source>
</evidence>
<sequence length="108" mass="12740">MMEENKNLESLEEGMPQDKDENPEAKDMQKFKNLDLDFLSDISLKITVEIGRSRKMFLDILKLKEGDIIKLNKHLEDYIDIYINDTRFFIGELVVVNEKYSVRIIDLV</sequence>
<keyword evidence="6" id="KW-0283">Flagellar rotation</keyword>
<comment type="similarity">
    <text evidence="2">Belongs to the FliN/MopA/SpaO family.</text>
</comment>
<keyword evidence="7" id="KW-0472">Membrane</keyword>
<dbReference type="EMBL" id="REFO01000010">
    <property type="protein sequence ID" value="RMA97481.1"/>
    <property type="molecule type" value="Genomic_DNA"/>
</dbReference>
<accession>A0A3M0BJU0</accession>
<proteinExistence type="inferred from homology"/>
<evidence type="ECO:0000256" key="7">
    <source>
        <dbReference type="ARBA" id="ARBA00023136"/>
    </source>
</evidence>
<evidence type="ECO:0000256" key="4">
    <source>
        <dbReference type="ARBA" id="ARBA00022475"/>
    </source>
</evidence>
<dbReference type="InterPro" id="IPR001543">
    <property type="entry name" value="FliN-like_C"/>
</dbReference>
<evidence type="ECO:0000313" key="10">
    <source>
        <dbReference type="EMBL" id="RMA97481.1"/>
    </source>
</evidence>
<dbReference type="Gene3D" id="2.30.330.10">
    <property type="entry name" value="SpoA-like"/>
    <property type="match status" value="1"/>
</dbReference>
<dbReference type="SUPFAM" id="SSF101801">
    <property type="entry name" value="Surface presentation of antigens (SPOA)"/>
    <property type="match status" value="1"/>
</dbReference>
<dbReference type="Pfam" id="PF01052">
    <property type="entry name" value="FliMN_C"/>
    <property type="match status" value="1"/>
</dbReference>
<evidence type="ECO:0000256" key="8">
    <source>
        <dbReference type="SAM" id="MobiDB-lite"/>
    </source>
</evidence>
<evidence type="ECO:0000256" key="6">
    <source>
        <dbReference type="ARBA" id="ARBA00022779"/>
    </source>
</evidence>
<keyword evidence="10" id="KW-0969">Cilium</keyword>
<dbReference type="PRINTS" id="PR00956">
    <property type="entry name" value="FLGMOTORFLIN"/>
</dbReference>
<reference evidence="10 11" key="1">
    <citation type="submission" date="2018-10" db="EMBL/GenBank/DDBJ databases">
        <title>Genomic Encyclopedia of Archaeal and Bacterial Type Strains, Phase II (KMG-II): from individual species to whole genera.</title>
        <authorList>
            <person name="Goeker M."/>
        </authorList>
    </citation>
    <scope>NUCLEOTIDE SEQUENCE [LARGE SCALE GENOMIC DNA]</scope>
    <source>
        <strain evidence="10 11">VM1</strain>
    </source>
</reference>
<feature type="compositionally biased region" description="Basic and acidic residues" evidence="8">
    <location>
        <begin position="16"/>
        <end position="26"/>
    </location>
</feature>
<keyword evidence="10" id="KW-0966">Cell projection</keyword>
<evidence type="ECO:0000256" key="3">
    <source>
        <dbReference type="ARBA" id="ARBA00021897"/>
    </source>
</evidence>
<dbReference type="AlphaFoldDB" id="A0A3M0BJU0"/>
<keyword evidence="4" id="KW-1003">Cell membrane</keyword>
<comment type="subcellular location">
    <subcellularLocation>
        <location evidence="1">Cell membrane</location>
        <topology evidence="1">Peripheral membrane protein</topology>
        <orientation evidence="1">Cytoplasmic side</orientation>
    </subcellularLocation>
</comment>
<feature type="region of interest" description="Disordered" evidence="8">
    <location>
        <begin position="1"/>
        <end position="26"/>
    </location>
</feature>
<keyword evidence="5" id="KW-0145">Chemotaxis</keyword>
<dbReference type="PANTHER" id="PTHR43484">
    <property type="match status" value="1"/>
</dbReference>
<dbReference type="InterPro" id="IPR036429">
    <property type="entry name" value="SpoA-like_sf"/>
</dbReference>
<dbReference type="Proteomes" id="UP000280842">
    <property type="component" value="Unassembled WGS sequence"/>
</dbReference>
<dbReference type="InterPro" id="IPR051469">
    <property type="entry name" value="FliN/MopA/SpaO"/>
</dbReference>
<keyword evidence="11" id="KW-1185">Reference proteome</keyword>
<dbReference type="GO" id="GO:0009425">
    <property type="term" value="C:bacterial-type flagellum basal body"/>
    <property type="evidence" value="ECO:0007669"/>
    <property type="project" value="InterPro"/>
</dbReference>
<evidence type="ECO:0000256" key="5">
    <source>
        <dbReference type="ARBA" id="ARBA00022500"/>
    </source>
</evidence>
<feature type="domain" description="Flagellar motor switch protein FliN-like C-terminal" evidence="9">
    <location>
        <begin position="39"/>
        <end position="107"/>
    </location>
</feature>
<protein>
    <recommendedName>
        <fullName evidence="3">Flagellar motor switch protein FliN</fullName>
    </recommendedName>
</protein>
<organism evidence="10 11">
    <name type="scientific">Hydrogenothermus marinus</name>
    <dbReference type="NCBI Taxonomy" id="133270"/>
    <lineage>
        <taxon>Bacteria</taxon>
        <taxon>Pseudomonadati</taxon>
        <taxon>Aquificota</taxon>
        <taxon>Aquificia</taxon>
        <taxon>Aquificales</taxon>
        <taxon>Hydrogenothermaceae</taxon>
        <taxon>Hydrogenothermus</taxon>
    </lineage>
</organism>
<comment type="caution">
    <text evidence="10">The sequence shown here is derived from an EMBL/GenBank/DDBJ whole genome shotgun (WGS) entry which is preliminary data.</text>
</comment>
<gene>
    <name evidence="10" type="ORF">CLV39_0094</name>
</gene>
<evidence type="ECO:0000313" key="11">
    <source>
        <dbReference type="Proteomes" id="UP000280842"/>
    </source>
</evidence>
<dbReference type="InterPro" id="IPR001172">
    <property type="entry name" value="FliN_T3SS_HrcQb"/>
</dbReference>
<dbReference type="PANTHER" id="PTHR43484:SF1">
    <property type="entry name" value="FLAGELLAR MOTOR SWITCH PROTEIN FLIN"/>
    <property type="match status" value="1"/>
</dbReference>